<evidence type="ECO:0000256" key="8">
    <source>
        <dbReference type="ARBA" id="ARBA00023012"/>
    </source>
</evidence>
<keyword evidence="6 11" id="KW-0418">Kinase</keyword>
<dbReference type="Pfam" id="PF02518">
    <property type="entry name" value="HATPase_c"/>
    <property type="match status" value="1"/>
</dbReference>
<keyword evidence="5" id="KW-0547">Nucleotide-binding</keyword>
<evidence type="ECO:0000256" key="7">
    <source>
        <dbReference type="ARBA" id="ARBA00022840"/>
    </source>
</evidence>
<evidence type="ECO:0000259" key="9">
    <source>
        <dbReference type="Pfam" id="PF02518"/>
    </source>
</evidence>
<evidence type="ECO:0000256" key="2">
    <source>
        <dbReference type="ARBA" id="ARBA00012438"/>
    </source>
</evidence>
<dbReference type="Proteomes" id="UP000245283">
    <property type="component" value="Unassembled WGS sequence"/>
</dbReference>
<comment type="caution">
    <text evidence="11">The sequence shown here is derived from an EMBL/GenBank/DDBJ whole genome shotgun (WGS) entry which is preliminary data.</text>
</comment>
<accession>A0A2V1K9F6</accession>
<gene>
    <name evidence="11" type="ORF">DD236_00875</name>
</gene>
<keyword evidence="7" id="KW-0067">ATP-binding</keyword>
<dbReference type="OrthoDB" id="4198152at2"/>
<protein>
    <recommendedName>
        <fullName evidence="2">histidine kinase</fullName>
        <ecNumber evidence="2">2.7.13.3</ecNumber>
    </recommendedName>
</protein>
<keyword evidence="12" id="KW-1185">Reference proteome</keyword>
<feature type="domain" description="Histidine kinase/HSP90-like ATPase" evidence="9">
    <location>
        <begin position="169"/>
        <end position="248"/>
    </location>
</feature>
<evidence type="ECO:0000256" key="6">
    <source>
        <dbReference type="ARBA" id="ARBA00022777"/>
    </source>
</evidence>
<evidence type="ECO:0000256" key="3">
    <source>
        <dbReference type="ARBA" id="ARBA00022553"/>
    </source>
</evidence>
<dbReference type="GO" id="GO:0016020">
    <property type="term" value="C:membrane"/>
    <property type="evidence" value="ECO:0007669"/>
    <property type="project" value="InterPro"/>
</dbReference>
<dbReference type="GO" id="GO:0000155">
    <property type="term" value="F:phosphorelay sensor kinase activity"/>
    <property type="evidence" value="ECO:0007669"/>
    <property type="project" value="InterPro"/>
</dbReference>
<proteinExistence type="predicted"/>
<dbReference type="InterPro" id="IPR003594">
    <property type="entry name" value="HATPase_dom"/>
</dbReference>
<sequence>MAYIASWGAAALAAPFLVWKLVEWAARKITAAVDPREPAEIAALTESRREIVRAFEIERRRIERDLHDGAQQYLVTSSMAVGEADLILETGGDVDAARKLLAKAQDDGAAALRALRHTVAGVHPKVLSDLGLEAAVRNLAADSPLEVTVRVPHQLPELPEGVVAAGYFMVAEALTNAAKYAGGASVSILLVADDDLHISVVDDGPGGAVISPDHGLAGMKERLAAFGGSFGVMSPPGGPTTVQCQIPLLLRQGEFGVVIDEADRS</sequence>
<evidence type="ECO:0000259" key="10">
    <source>
        <dbReference type="Pfam" id="PF07730"/>
    </source>
</evidence>
<evidence type="ECO:0000313" key="12">
    <source>
        <dbReference type="Proteomes" id="UP000245283"/>
    </source>
</evidence>
<keyword evidence="3" id="KW-0597">Phosphoprotein</keyword>
<dbReference type="Pfam" id="PF07730">
    <property type="entry name" value="HisKA_3"/>
    <property type="match status" value="1"/>
</dbReference>
<dbReference type="PANTHER" id="PTHR24421:SF10">
    <property type="entry name" value="NITRATE_NITRITE SENSOR PROTEIN NARQ"/>
    <property type="match status" value="1"/>
</dbReference>
<organism evidence="11 12">
    <name type="scientific">Ancrocorticia populi</name>
    <dbReference type="NCBI Taxonomy" id="2175228"/>
    <lineage>
        <taxon>Bacteria</taxon>
        <taxon>Bacillati</taxon>
        <taxon>Actinomycetota</taxon>
        <taxon>Actinomycetes</taxon>
        <taxon>Actinomycetales</taxon>
        <taxon>Actinomycetaceae</taxon>
        <taxon>Ancrocorticia</taxon>
    </lineage>
</organism>
<dbReference type="EMBL" id="QETB01000001">
    <property type="protein sequence ID" value="PWF27743.1"/>
    <property type="molecule type" value="Genomic_DNA"/>
</dbReference>
<dbReference type="InterPro" id="IPR011712">
    <property type="entry name" value="Sig_transdc_His_kin_sub3_dim/P"/>
</dbReference>
<dbReference type="PANTHER" id="PTHR24421">
    <property type="entry name" value="NITRATE/NITRITE SENSOR PROTEIN NARX-RELATED"/>
    <property type="match status" value="1"/>
</dbReference>
<dbReference type="SUPFAM" id="SSF55874">
    <property type="entry name" value="ATPase domain of HSP90 chaperone/DNA topoisomerase II/histidine kinase"/>
    <property type="match status" value="1"/>
</dbReference>
<dbReference type="Gene3D" id="1.20.5.1930">
    <property type="match status" value="1"/>
</dbReference>
<dbReference type="GO" id="GO:0005524">
    <property type="term" value="F:ATP binding"/>
    <property type="evidence" value="ECO:0007669"/>
    <property type="project" value="UniProtKB-KW"/>
</dbReference>
<dbReference type="Gene3D" id="3.30.565.10">
    <property type="entry name" value="Histidine kinase-like ATPase, C-terminal domain"/>
    <property type="match status" value="1"/>
</dbReference>
<reference evidence="12" key="1">
    <citation type="submission" date="2018-05" db="EMBL/GenBank/DDBJ databases">
        <authorList>
            <person name="Li Y."/>
        </authorList>
    </citation>
    <scope>NUCLEOTIDE SEQUENCE [LARGE SCALE GENOMIC DNA]</scope>
    <source>
        <strain evidence="12">sk1b4</strain>
    </source>
</reference>
<feature type="domain" description="Signal transduction histidine kinase subgroup 3 dimerisation and phosphoacceptor" evidence="10">
    <location>
        <begin position="58"/>
        <end position="127"/>
    </location>
</feature>
<evidence type="ECO:0000256" key="1">
    <source>
        <dbReference type="ARBA" id="ARBA00000085"/>
    </source>
</evidence>
<dbReference type="InterPro" id="IPR050482">
    <property type="entry name" value="Sensor_HK_TwoCompSys"/>
</dbReference>
<keyword evidence="8" id="KW-0902">Two-component regulatory system</keyword>
<evidence type="ECO:0000256" key="4">
    <source>
        <dbReference type="ARBA" id="ARBA00022679"/>
    </source>
</evidence>
<dbReference type="CDD" id="cd16917">
    <property type="entry name" value="HATPase_UhpB-NarQ-NarX-like"/>
    <property type="match status" value="1"/>
</dbReference>
<dbReference type="AlphaFoldDB" id="A0A2V1K9F6"/>
<evidence type="ECO:0000313" key="11">
    <source>
        <dbReference type="EMBL" id="PWF27743.1"/>
    </source>
</evidence>
<evidence type="ECO:0000256" key="5">
    <source>
        <dbReference type="ARBA" id="ARBA00022741"/>
    </source>
</evidence>
<dbReference type="EC" id="2.7.13.3" evidence="2"/>
<comment type="catalytic activity">
    <reaction evidence="1">
        <text>ATP + protein L-histidine = ADP + protein N-phospho-L-histidine.</text>
        <dbReference type="EC" id="2.7.13.3"/>
    </reaction>
</comment>
<name>A0A2V1K9F6_9ACTO</name>
<dbReference type="GO" id="GO:0046983">
    <property type="term" value="F:protein dimerization activity"/>
    <property type="evidence" value="ECO:0007669"/>
    <property type="project" value="InterPro"/>
</dbReference>
<keyword evidence="4" id="KW-0808">Transferase</keyword>
<dbReference type="InterPro" id="IPR036890">
    <property type="entry name" value="HATPase_C_sf"/>
</dbReference>